<proteinExistence type="predicted"/>
<organism evidence="1 2">
    <name type="scientific">Portunus trituberculatus</name>
    <name type="common">Swimming crab</name>
    <name type="synonym">Neptunus trituberculatus</name>
    <dbReference type="NCBI Taxonomy" id="210409"/>
    <lineage>
        <taxon>Eukaryota</taxon>
        <taxon>Metazoa</taxon>
        <taxon>Ecdysozoa</taxon>
        <taxon>Arthropoda</taxon>
        <taxon>Crustacea</taxon>
        <taxon>Multicrustacea</taxon>
        <taxon>Malacostraca</taxon>
        <taxon>Eumalacostraca</taxon>
        <taxon>Eucarida</taxon>
        <taxon>Decapoda</taxon>
        <taxon>Pleocyemata</taxon>
        <taxon>Brachyura</taxon>
        <taxon>Eubrachyura</taxon>
        <taxon>Portunoidea</taxon>
        <taxon>Portunidae</taxon>
        <taxon>Portuninae</taxon>
        <taxon>Portunus</taxon>
    </lineage>
</organism>
<dbReference type="Proteomes" id="UP000324222">
    <property type="component" value="Unassembled WGS sequence"/>
</dbReference>
<reference evidence="1 2" key="1">
    <citation type="submission" date="2019-05" db="EMBL/GenBank/DDBJ databases">
        <title>Another draft genome of Portunus trituberculatus and its Hox gene families provides insights of decapod evolution.</title>
        <authorList>
            <person name="Jeong J.-H."/>
            <person name="Song I."/>
            <person name="Kim S."/>
            <person name="Choi T."/>
            <person name="Kim D."/>
            <person name="Ryu S."/>
            <person name="Kim W."/>
        </authorList>
    </citation>
    <scope>NUCLEOTIDE SEQUENCE [LARGE SCALE GENOMIC DNA]</scope>
    <source>
        <tissue evidence="1">Muscle</tissue>
    </source>
</reference>
<keyword evidence="2" id="KW-1185">Reference proteome</keyword>
<evidence type="ECO:0000313" key="2">
    <source>
        <dbReference type="Proteomes" id="UP000324222"/>
    </source>
</evidence>
<accession>A0A5B7H4W2</accession>
<comment type="caution">
    <text evidence="1">The sequence shown here is derived from an EMBL/GenBank/DDBJ whole genome shotgun (WGS) entry which is preliminary data.</text>
</comment>
<dbReference type="AlphaFoldDB" id="A0A5B7H4W2"/>
<evidence type="ECO:0000313" key="1">
    <source>
        <dbReference type="EMBL" id="MPC64585.1"/>
    </source>
</evidence>
<dbReference type="EMBL" id="VSRR010022278">
    <property type="protein sequence ID" value="MPC64585.1"/>
    <property type="molecule type" value="Genomic_DNA"/>
</dbReference>
<sequence length="101" mass="11772">MQVQREDKEVKGEGMLWWLGIDRHLTENYREATECLTSDLTKKNHDWGEANLVMCKTSKTQYLNLSIRHNFLGSCPLFFNDTQLFPSFTLNIPGLSLTYNQ</sequence>
<gene>
    <name evidence="1" type="ORF">E2C01_058703</name>
</gene>
<protein>
    <submittedName>
        <fullName evidence="1">Uncharacterized protein</fullName>
    </submittedName>
</protein>
<name>A0A5B7H4W2_PORTR</name>